<dbReference type="GO" id="GO:0016787">
    <property type="term" value="F:hydrolase activity"/>
    <property type="evidence" value="ECO:0007669"/>
    <property type="project" value="UniProtKB-KW"/>
</dbReference>
<evidence type="ECO:0000313" key="12">
    <source>
        <dbReference type="Proteomes" id="UP000245288"/>
    </source>
</evidence>
<dbReference type="NCBIfam" id="TIGR03319">
    <property type="entry name" value="RNase_Y"/>
    <property type="match status" value="1"/>
</dbReference>
<dbReference type="InterPro" id="IPR004088">
    <property type="entry name" value="KH_dom_type_1"/>
</dbReference>
<dbReference type="InterPro" id="IPR017705">
    <property type="entry name" value="Ribonuclease_Y"/>
</dbReference>
<dbReference type="Pfam" id="PF01966">
    <property type="entry name" value="HD"/>
    <property type="match status" value="1"/>
</dbReference>
<dbReference type="CDD" id="cd22431">
    <property type="entry name" value="KH-I_RNaseY"/>
    <property type="match status" value="1"/>
</dbReference>
<keyword evidence="1 7" id="KW-0540">Nuclease</keyword>
<proteinExistence type="inferred from homology"/>
<evidence type="ECO:0000256" key="9">
    <source>
        <dbReference type="SAM" id="Coils"/>
    </source>
</evidence>
<comment type="similarity">
    <text evidence="5 7">Belongs to the RNase Y family.</text>
</comment>
<dbReference type="AlphaFoldDB" id="A0A2V1JPG0"/>
<dbReference type="FunFam" id="3.30.1370.10:FF:000006">
    <property type="entry name" value="Ribonuclease Y"/>
    <property type="match status" value="1"/>
</dbReference>
<dbReference type="InterPro" id="IPR006675">
    <property type="entry name" value="HDIG_dom"/>
</dbReference>
<dbReference type="Gene3D" id="1.10.3210.10">
    <property type="entry name" value="Hypothetical protein af1432"/>
    <property type="match status" value="1"/>
</dbReference>
<keyword evidence="12" id="KW-1185">Reference proteome</keyword>
<accession>A0A2V1JPG0</accession>
<dbReference type="SMART" id="SM00471">
    <property type="entry name" value="HDc"/>
    <property type="match status" value="1"/>
</dbReference>
<keyword evidence="2 7" id="KW-0255">Endonuclease</keyword>
<dbReference type="SUPFAM" id="SSF54791">
    <property type="entry name" value="Eukaryotic type KH-domain (KH-domain type I)"/>
    <property type="match status" value="1"/>
</dbReference>
<dbReference type="GO" id="GO:0005886">
    <property type="term" value="C:plasma membrane"/>
    <property type="evidence" value="ECO:0007669"/>
    <property type="project" value="UniProtKB-UniRule"/>
</dbReference>
<name>A0A2V1JPG0_EUBRA</name>
<keyword evidence="4 7" id="KW-0694">RNA-binding</keyword>
<dbReference type="Pfam" id="PF12072">
    <property type="entry name" value="RNase_Y_N"/>
    <property type="match status" value="1"/>
</dbReference>
<feature type="domain" description="HD" evidence="10">
    <location>
        <begin position="331"/>
        <end position="424"/>
    </location>
</feature>
<evidence type="ECO:0000256" key="7">
    <source>
        <dbReference type="HAMAP-Rule" id="MF_00335"/>
    </source>
</evidence>
<dbReference type="GO" id="GO:0003723">
    <property type="term" value="F:RNA binding"/>
    <property type="evidence" value="ECO:0007669"/>
    <property type="project" value="UniProtKB-UniRule"/>
</dbReference>
<dbReference type="OrthoDB" id="9803205at2"/>
<dbReference type="GO" id="GO:0004521">
    <property type="term" value="F:RNA endonuclease activity"/>
    <property type="evidence" value="ECO:0007669"/>
    <property type="project" value="UniProtKB-UniRule"/>
</dbReference>
<comment type="function">
    <text evidence="7">Endoribonuclease that initiates mRNA decay.</text>
</comment>
<dbReference type="InterPro" id="IPR003607">
    <property type="entry name" value="HD/PDEase_dom"/>
</dbReference>
<dbReference type="GO" id="GO:0006402">
    <property type="term" value="P:mRNA catabolic process"/>
    <property type="evidence" value="ECO:0007669"/>
    <property type="project" value="UniProtKB-UniRule"/>
</dbReference>
<evidence type="ECO:0000256" key="3">
    <source>
        <dbReference type="ARBA" id="ARBA00022801"/>
    </source>
</evidence>
<dbReference type="NCBIfam" id="TIGR00277">
    <property type="entry name" value="HDIG"/>
    <property type="match status" value="1"/>
</dbReference>
<evidence type="ECO:0000259" key="10">
    <source>
        <dbReference type="PROSITE" id="PS51831"/>
    </source>
</evidence>
<keyword evidence="3 7" id="KW-0378">Hydrolase</keyword>
<keyword evidence="9" id="KW-0175">Coiled coil</keyword>
<dbReference type="CDD" id="cd00077">
    <property type="entry name" value="HDc"/>
    <property type="match status" value="1"/>
</dbReference>
<dbReference type="PANTHER" id="PTHR12826:SF15">
    <property type="entry name" value="RIBONUCLEASE Y"/>
    <property type="match status" value="1"/>
</dbReference>
<dbReference type="EMBL" id="JRFU01000086">
    <property type="protein sequence ID" value="PWE86752.1"/>
    <property type="molecule type" value="Genomic_DNA"/>
</dbReference>
<dbReference type="InterPro" id="IPR036612">
    <property type="entry name" value="KH_dom_type_1_sf"/>
</dbReference>
<dbReference type="RefSeq" id="WP_109215546.1">
    <property type="nucleotide sequence ID" value="NZ_CAJLEE010000074.1"/>
</dbReference>
<reference evidence="11 12" key="1">
    <citation type="submission" date="2014-09" db="EMBL/GenBank/DDBJ databases">
        <title>Butyrate-producing bacteria isolated from human gut.</title>
        <authorList>
            <person name="Zhang Q."/>
            <person name="Zhao L."/>
        </authorList>
    </citation>
    <scope>NUCLEOTIDE SEQUENCE [LARGE SCALE GENOMIC DNA]</scope>
    <source>
        <strain evidence="11 12">21</strain>
    </source>
</reference>
<dbReference type="PROSITE" id="PS51831">
    <property type="entry name" value="HD"/>
    <property type="match status" value="1"/>
</dbReference>
<dbReference type="FunFam" id="1.10.3210.10:FF:000003">
    <property type="entry name" value="Ribonuclease Y"/>
    <property type="match status" value="1"/>
</dbReference>
<dbReference type="Proteomes" id="UP000245288">
    <property type="component" value="Unassembled WGS sequence"/>
</dbReference>
<dbReference type="InterPro" id="IPR004087">
    <property type="entry name" value="KH_dom"/>
</dbReference>
<evidence type="ECO:0000256" key="5">
    <source>
        <dbReference type="ARBA" id="ARBA00061537"/>
    </source>
</evidence>
<protein>
    <recommendedName>
        <fullName evidence="6 7">Ribonuclease Y</fullName>
        <shortName evidence="7">RNase Y</shortName>
        <ecNumber evidence="7 8">3.1.-.-</ecNumber>
    </recommendedName>
</protein>
<feature type="coiled-coil region" evidence="9">
    <location>
        <begin position="72"/>
        <end position="141"/>
    </location>
</feature>
<dbReference type="HAMAP" id="MF_00335">
    <property type="entry name" value="RNase_Y"/>
    <property type="match status" value="1"/>
</dbReference>
<sequence length="515" mass="57724">MAQIIIAVVITAVVAILLTYVASNAHFKKVSDEKIGSAEDRARAIIDEAVKSAETKKREALLEVKEESIKTKNELDKEIKDRRSEIQRNERRVEQKEANLDKKLEAIERREQSFAVKEEEIKRQKAEVAKLNEERIQELERISGLTSEQAKEYLLKTVEEDVKLDTAKLIKEMEHQAKEEAGKKAKEYVVNAIQKCAADHVAETTISVVQLPNDEMKGRIIGREGRNIRTLETMTGVDLIIDDTPEAVILSGFDPIRREVARIALEKLIVDGRIHPARIEEMVEKAQKEVESMIREEGEAATLEVGVHGIHPELVRLLGRMKFRTSYGQNALKHSIEVAQLSGLLAAEIGVDVRVARRAGLLHDIGKSVDHEMEGSHIQLGVELCRKFKESPTVINAVEAHHGDVEPESLIACLVQAADTISAARPGARRETLETYSNRLKKLEDITNSFKGVDKSFAVQAGREVRIMVVPEQISDADMVLLARDVSKQIEAELEYPGQIKVNVIRESRVTDYAK</sequence>
<dbReference type="SMART" id="SM00322">
    <property type="entry name" value="KH"/>
    <property type="match status" value="1"/>
</dbReference>
<evidence type="ECO:0000256" key="6">
    <source>
        <dbReference type="ARBA" id="ARBA00073072"/>
    </source>
</evidence>
<dbReference type="InterPro" id="IPR006674">
    <property type="entry name" value="HD_domain"/>
</dbReference>
<dbReference type="PROSITE" id="PS50084">
    <property type="entry name" value="KH_TYPE_1"/>
    <property type="match status" value="1"/>
</dbReference>
<gene>
    <name evidence="7" type="primary">rny</name>
    <name evidence="11" type="ORF">LG34_08010</name>
</gene>
<evidence type="ECO:0000256" key="8">
    <source>
        <dbReference type="NCBIfam" id="TIGR03319"/>
    </source>
</evidence>
<evidence type="ECO:0000256" key="4">
    <source>
        <dbReference type="ARBA" id="ARBA00022884"/>
    </source>
</evidence>
<dbReference type="SUPFAM" id="SSF109604">
    <property type="entry name" value="HD-domain/PDEase-like"/>
    <property type="match status" value="1"/>
</dbReference>
<evidence type="ECO:0000256" key="1">
    <source>
        <dbReference type="ARBA" id="ARBA00022722"/>
    </source>
</evidence>
<dbReference type="Pfam" id="PF00013">
    <property type="entry name" value="KH_1"/>
    <property type="match status" value="1"/>
</dbReference>
<dbReference type="Gene3D" id="3.30.1370.10">
    <property type="entry name" value="K Homology domain, type 1"/>
    <property type="match status" value="1"/>
</dbReference>
<comment type="caution">
    <text evidence="11">The sequence shown here is derived from an EMBL/GenBank/DDBJ whole genome shotgun (WGS) entry which is preliminary data.</text>
</comment>
<dbReference type="PANTHER" id="PTHR12826">
    <property type="entry name" value="RIBONUCLEASE Y"/>
    <property type="match status" value="1"/>
</dbReference>
<dbReference type="EC" id="3.1.-.-" evidence="7 8"/>
<dbReference type="InterPro" id="IPR022711">
    <property type="entry name" value="RNase_Y_N"/>
</dbReference>
<evidence type="ECO:0000313" key="11">
    <source>
        <dbReference type="EMBL" id="PWE86752.1"/>
    </source>
</evidence>
<evidence type="ECO:0000256" key="2">
    <source>
        <dbReference type="ARBA" id="ARBA00022759"/>
    </source>
</evidence>
<organism evidence="11 12">
    <name type="scientific">Eubacterium ramulus</name>
    <dbReference type="NCBI Taxonomy" id="39490"/>
    <lineage>
        <taxon>Bacteria</taxon>
        <taxon>Bacillati</taxon>
        <taxon>Bacillota</taxon>
        <taxon>Clostridia</taxon>
        <taxon>Eubacteriales</taxon>
        <taxon>Eubacteriaceae</taxon>
        <taxon>Eubacterium</taxon>
    </lineage>
</organism>